<dbReference type="GO" id="GO:0061630">
    <property type="term" value="F:ubiquitin protein ligase activity"/>
    <property type="evidence" value="ECO:0007669"/>
    <property type="project" value="UniProtKB-UniRule"/>
</dbReference>
<evidence type="ECO:0000313" key="13">
    <source>
        <dbReference type="EMBL" id="CAK9185303.1"/>
    </source>
</evidence>
<dbReference type="EMBL" id="CAUOFW020009279">
    <property type="protein sequence ID" value="CAK9185303.1"/>
    <property type="molecule type" value="Genomic_DNA"/>
</dbReference>
<dbReference type="Gene3D" id="2.10.110.30">
    <property type="match status" value="1"/>
</dbReference>
<comment type="function">
    <text evidence="10">Ubiquitin ligase protein which is a component of the N-end rule pathway. Recognizes and binds to proteins bearing specific N-terminal residues that are destabilizing according to the N-end rule, leading to their ubiquitination and subsequent degradation.</text>
</comment>
<keyword evidence="11" id="KW-0732">Signal</keyword>
<name>A0ABC8UW59_9AQUA</name>
<dbReference type="InterPro" id="IPR003126">
    <property type="entry name" value="Znf_UBR"/>
</dbReference>
<accession>A0ABC8UW59</accession>
<dbReference type="Proteomes" id="UP001642360">
    <property type="component" value="Unassembled WGS sequence"/>
</dbReference>
<keyword evidence="14" id="KW-1185">Reference proteome</keyword>
<proteinExistence type="inferred from homology"/>
<dbReference type="InterPro" id="IPR039164">
    <property type="entry name" value="UBR1-like"/>
</dbReference>
<evidence type="ECO:0000256" key="9">
    <source>
        <dbReference type="PROSITE-ProRule" id="PRU00508"/>
    </source>
</evidence>
<dbReference type="PANTHER" id="PTHR21497:SF53">
    <property type="entry name" value="E3 UBIQUITIN-PROTEIN LIGASE PRT6"/>
    <property type="match status" value="1"/>
</dbReference>
<evidence type="ECO:0000256" key="2">
    <source>
        <dbReference type="ARBA" id="ARBA00004906"/>
    </source>
</evidence>
<feature type="chain" id="PRO_5044862454" description="E3 ubiquitin-protein ligase" evidence="11">
    <location>
        <begin position="18"/>
        <end position="933"/>
    </location>
</feature>
<keyword evidence="5 10" id="KW-0863">Zinc-finger</keyword>
<dbReference type="PANTHER" id="PTHR21497">
    <property type="entry name" value="UBIQUITIN LIGASE E3 ALPHA-RELATED"/>
    <property type="match status" value="1"/>
</dbReference>
<feature type="signal peptide" evidence="11">
    <location>
        <begin position="1"/>
        <end position="17"/>
    </location>
</feature>
<dbReference type="SMART" id="SM00396">
    <property type="entry name" value="ZnF_UBR1"/>
    <property type="match status" value="1"/>
</dbReference>
<evidence type="ECO:0000256" key="5">
    <source>
        <dbReference type="ARBA" id="ARBA00022771"/>
    </source>
</evidence>
<dbReference type="PROSITE" id="PS51157">
    <property type="entry name" value="ZF_UBR"/>
    <property type="match status" value="1"/>
</dbReference>
<comment type="similarity">
    <text evidence="8 10">Belongs to the E3 ubiquitin-protein ligase UBR1-like family.</text>
</comment>
<evidence type="ECO:0000256" key="10">
    <source>
        <dbReference type="RuleBase" id="RU366018"/>
    </source>
</evidence>
<evidence type="ECO:0000256" key="7">
    <source>
        <dbReference type="ARBA" id="ARBA00022833"/>
    </source>
</evidence>
<evidence type="ECO:0000256" key="6">
    <source>
        <dbReference type="ARBA" id="ARBA00022786"/>
    </source>
</evidence>
<keyword evidence="7 10" id="KW-0862">Zinc</keyword>
<dbReference type="GO" id="GO:0016567">
    <property type="term" value="P:protein ubiquitination"/>
    <property type="evidence" value="ECO:0007669"/>
    <property type="project" value="UniProtKB-UniRule"/>
</dbReference>
<evidence type="ECO:0000256" key="8">
    <source>
        <dbReference type="ARBA" id="ARBA00046341"/>
    </source>
</evidence>
<dbReference type="FunFam" id="2.10.110.30:FF:000002">
    <property type="entry name" value="Putative e3 ubiquitin-protein ligase ubr3"/>
    <property type="match status" value="1"/>
</dbReference>
<keyword evidence="3 10" id="KW-0808">Transferase</keyword>
<dbReference type="GO" id="GO:0008270">
    <property type="term" value="F:zinc ion binding"/>
    <property type="evidence" value="ECO:0007669"/>
    <property type="project" value="UniProtKB-UniRule"/>
</dbReference>
<evidence type="ECO:0000313" key="14">
    <source>
        <dbReference type="Proteomes" id="UP001642360"/>
    </source>
</evidence>
<keyword evidence="6 10" id="KW-0833">Ubl conjugation pathway</keyword>
<evidence type="ECO:0000256" key="11">
    <source>
        <dbReference type="SAM" id="SignalP"/>
    </source>
</evidence>
<comment type="caution">
    <text evidence="13">The sequence shown here is derived from an EMBL/GenBank/DDBJ whole genome shotgun (WGS) entry which is preliminary data.</text>
</comment>
<evidence type="ECO:0000256" key="4">
    <source>
        <dbReference type="ARBA" id="ARBA00022723"/>
    </source>
</evidence>
<evidence type="ECO:0000256" key="3">
    <source>
        <dbReference type="ARBA" id="ARBA00022679"/>
    </source>
</evidence>
<comment type="catalytic activity">
    <reaction evidence="1 10">
        <text>S-ubiquitinyl-[E2 ubiquitin-conjugating enzyme]-L-cysteine + [acceptor protein]-L-lysine = [E2 ubiquitin-conjugating enzyme]-L-cysteine + N(6)-ubiquitinyl-[acceptor protein]-L-lysine.</text>
        <dbReference type="EC" id="2.3.2.27"/>
    </reaction>
</comment>
<evidence type="ECO:0000256" key="1">
    <source>
        <dbReference type="ARBA" id="ARBA00000900"/>
    </source>
</evidence>
<feature type="zinc finger region" description="UBR-type" evidence="9">
    <location>
        <begin position="108"/>
        <end position="178"/>
    </location>
</feature>
<dbReference type="Pfam" id="PF02207">
    <property type="entry name" value="zf-UBR"/>
    <property type="match status" value="1"/>
</dbReference>
<dbReference type="CDD" id="cd19673">
    <property type="entry name" value="UBR-box_UBR3"/>
    <property type="match status" value="1"/>
</dbReference>
<keyword evidence="4 10" id="KW-0479">Metal-binding</keyword>
<dbReference type="GO" id="GO:0071596">
    <property type="term" value="P:ubiquitin-dependent protein catabolic process via the N-end rule pathway"/>
    <property type="evidence" value="ECO:0007669"/>
    <property type="project" value="UniProtKB-UniRule"/>
</dbReference>
<comment type="pathway">
    <text evidence="2 10">Protein modification; protein ubiquitination.</text>
</comment>
<evidence type="ECO:0000259" key="12">
    <source>
        <dbReference type="PROSITE" id="PS51157"/>
    </source>
</evidence>
<protein>
    <recommendedName>
        <fullName evidence="10">E3 ubiquitin-protein ligase</fullName>
        <ecNumber evidence="10">2.3.2.27</ecNumber>
    </recommendedName>
</protein>
<gene>
    <name evidence="13" type="ORF">ILEXP_LOCUS55698</name>
</gene>
<sequence>MFCLLICQRLALLGVLEENLKQLQPGLVAYVKDNKFRISELVSAILPPDEEVVEAVLEAQPESTKASVGPSLEDQFHESMYWLQWLMFEGEPGTALEHMGKMNFGQRGVCGAVWGNNDIAYRCRTCEHDPTCAICVPCFQNGNHKDHDYSIIYTGGGCCDCGDVTAWKREGFCSKHKGAEQIQPLSKEVANSVGPVLDCVLSLWKGKLLSAETISEGSSGVAELKKVADELTSAVVEMLLEFCKFSESLLSFVSGRIFSAIGLLDNLVRAERFLSDDVAKKLHELLLKLLGEPQFKYEFAKVFLSYYPAVVNEAIKKCDDAIFKKCPLLSTFSVQIFTVPALTPRLVKEMNLLAMLLDCLGNIFISCAEEEGRLQVTKWGDLYETTLRVVEDIRFVMSHSLVPKYVTHDRRDILKTWMRLLTSVQGMNPQRRETGIQIEEENGNTHLPFVLGHSIANIHSLLVAGAFSVSSAEETDVETSFNMHELEFEDQDSLRHTKVGRLSQESSVSSVTGRSSTLNCTSKADEVMNTDNVPIPSSVSWLTYECLRAIENWLRADNTSGPLLNILSPKTSNNCGNNFFALKRTLSKIRKSRFIFKSHNASPSDSKLTSEVHGKKCSSLDSGRSMGHDSSPDCFDDSGVEGDYATELEALRVLSLSDWPDIKYDVSSQCISVHIPLHKLLSMVLHKALRRCFGEPASPNLIRANPPDPLVAATYRNFFGHMLGGCHPYGFSAFVMEHPMRVRVFCAEVHAGMWRKNGDAAILSFELYRSVRWSEQGLELDLFLLQCCAALAPADLYVTRIMERFGLADYLSLNPEQSKFEGIWLLLVFVAGRGLVDDRVVSSEGLNGCFTVCPRVMIMLIVCDLPPGKTPVGYKSQASLGYVVWIKPLQARLHQNRPNVKKKKKESLGPINSDQAQTNEISVCSSQLKGLMR</sequence>
<feature type="domain" description="UBR-type" evidence="12">
    <location>
        <begin position="108"/>
        <end position="178"/>
    </location>
</feature>
<dbReference type="AlphaFoldDB" id="A0ABC8UW59"/>
<reference evidence="13 14" key="1">
    <citation type="submission" date="2024-02" db="EMBL/GenBank/DDBJ databases">
        <authorList>
            <person name="Vignale AGUSTIN F."/>
            <person name="Sosa J E."/>
            <person name="Modenutti C."/>
        </authorList>
    </citation>
    <scope>NUCLEOTIDE SEQUENCE [LARGE SCALE GENOMIC DNA]</scope>
</reference>
<dbReference type="EC" id="2.3.2.27" evidence="10"/>
<organism evidence="13 14">
    <name type="scientific">Ilex paraguariensis</name>
    <name type="common">yerba mate</name>
    <dbReference type="NCBI Taxonomy" id="185542"/>
    <lineage>
        <taxon>Eukaryota</taxon>
        <taxon>Viridiplantae</taxon>
        <taxon>Streptophyta</taxon>
        <taxon>Embryophyta</taxon>
        <taxon>Tracheophyta</taxon>
        <taxon>Spermatophyta</taxon>
        <taxon>Magnoliopsida</taxon>
        <taxon>eudicotyledons</taxon>
        <taxon>Gunneridae</taxon>
        <taxon>Pentapetalae</taxon>
        <taxon>asterids</taxon>
        <taxon>campanulids</taxon>
        <taxon>Aquifoliales</taxon>
        <taxon>Aquifoliaceae</taxon>
        <taxon>Ilex</taxon>
    </lineage>
</organism>